<comment type="caution">
    <text evidence="1">The sequence shown here is derived from an EMBL/GenBank/DDBJ whole genome shotgun (WGS) entry which is preliminary data.</text>
</comment>
<proteinExistence type="predicted"/>
<organism evidence="1 2">
    <name type="scientific">Candidatus Photodesmus blepharonis</name>
    <dbReference type="NCBI Taxonomy" id="1179155"/>
    <lineage>
        <taxon>Bacteria</taxon>
        <taxon>Pseudomonadati</taxon>
        <taxon>Pseudomonadota</taxon>
        <taxon>Gammaproteobacteria</taxon>
        <taxon>Vibrionales</taxon>
        <taxon>Vibrionaceae</taxon>
        <taxon>Candidatus Photodesmus</taxon>
    </lineage>
</organism>
<evidence type="ECO:0008006" key="3">
    <source>
        <dbReference type="Google" id="ProtNLM"/>
    </source>
</evidence>
<gene>
    <name evidence="1" type="ORF">CF67_04132</name>
</gene>
<dbReference type="InterPro" id="IPR007922">
    <property type="entry name" value="DciA-like"/>
</dbReference>
<accession>A0A084CMV4</accession>
<keyword evidence="2" id="KW-1185">Reference proteome</keyword>
<dbReference type="EMBL" id="JGVK01000027">
    <property type="protein sequence ID" value="KEY91133.1"/>
    <property type="molecule type" value="Genomic_DNA"/>
</dbReference>
<evidence type="ECO:0000313" key="2">
    <source>
        <dbReference type="Proteomes" id="UP000053784"/>
    </source>
</evidence>
<dbReference type="Proteomes" id="UP000053784">
    <property type="component" value="Unassembled WGS sequence"/>
</dbReference>
<dbReference type="Pfam" id="PF05258">
    <property type="entry name" value="DciA"/>
    <property type="match status" value="1"/>
</dbReference>
<sequence>MMPFMRNHRPTLFQNLISKSELNSIQKHAEKLLKINQELKKILSKKTVNYYRVANVRKNCLIIESASASLKIKIDSDIPMILNRLKDSGFGYLTKVRIKINPDLYRNKQFNYMTNNPEKEPKTPSKHTTQAILMSSKITSSKIQKRLKKLVELGKINKKNID</sequence>
<protein>
    <recommendedName>
        <fullName evidence="3">DUF721 domain-containing protein</fullName>
    </recommendedName>
</protein>
<dbReference type="AlphaFoldDB" id="A0A084CMV4"/>
<name>A0A084CMV4_9GAMM</name>
<dbReference type="eggNOG" id="COG4701">
    <property type="taxonomic scope" value="Bacteria"/>
</dbReference>
<evidence type="ECO:0000313" key="1">
    <source>
        <dbReference type="EMBL" id="KEY91133.1"/>
    </source>
</evidence>
<reference evidence="1 2" key="1">
    <citation type="submission" date="2014-03" db="EMBL/GenBank/DDBJ databases">
        <title>Selection and divergence in the genomes of co-occurring obligate luminous symbionts with specific hosts.</title>
        <authorList>
            <person name="Hendry T.A."/>
            <person name="de Wet J.R."/>
            <person name="Dunlap P.V."/>
        </authorList>
    </citation>
    <scope>NUCLEOTIDE SEQUENCE [LARGE SCALE GENOMIC DNA]</scope>
    <source>
        <strain evidence="1 2">Ppalp.1</strain>
    </source>
</reference>